<protein>
    <recommendedName>
        <fullName evidence="2">DUF4178 domain-containing protein</fullName>
    </recommendedName>
</protein>
<dbReference type="KEGG" id="chn:A605_12310"/>
<dbReference type="Proteomes" id="UP000011723">
    <property type="component" value="Chromosome"/>
</dbReference>
<dbReference type="Pfam" id="PF13785">
    <property type="entry name" value="DUF4178"/>
    <property type="match status" value="1"/>
</dbReference>
<dbReference type="HOGENOM" id="CLU_096023_0_0_11"/>
<dbReference type="EMBL" id="CP003697">
    <property type="protein sequence ID" value="AGF73458.1"/>
    <property type="molecule type" value="Genomic_DNA"/>
</dbReference>
<evidence type="ECO:0000256" key="1">
    <source>
        <dbReference type="SAM" id="Phobius"/>
    </source>
</evidence>
<gene>
    <name evidence="3" type="ORF">A605_12310</name>
</gene>
<keyword evidence="1" id="KW-0812">Transmembrane</keyword>
<keyword evidence="4" id="KW-1185">Reference proteome</keyword>
<evidence type="ECO:0000313" key="3">
    <source>
        <dbReference type="EMBL" id="AGF73458.1"/>
    </source>
</evidence>
<sequence>MGDWTWLIIVVVVIVFVTLWLYLAVKRRNAAIAAHGAKTETASTDPNYTFEGVAGAERFGPAVLAAGVRVTFRGETYLVGGTAALREGDRIWYEHLLQGSQGGGGRHWISVENIDDRIRLGWWSIREDLPGESGSQLTLDGRVFRQEREGDADFAVSGLSGAVSRGTYRYRDFTGDHDHGLLRIETWGEDARPEASTGHYIDHDELEVVPPREG</sequence>
<evidence type="ECO:0000259" key="2">
    <source>
        <dbReference type="Pfam" id="PF13785"/>
    </source>
</evidence>
<organism evidence="3 4">
    <name type="scientific">Corynebacterium halotolerans YIM 70093 = DSM 44683</name>
    <dbReference type="NCBI Taxonomy" id="1121362"/>
    <lineage>
        <taxon>Bacteria</taxon>
        <taxon>Bacillati</taxon>
        <taxon>Actinomycetota</taxon>
        <taxon>Actinomycetes</taxon>
        <taxon>Mycobacteriales</taxon>
        <taxon>Corynebacteriaceae</taxon>
        <taxon>Corynebacterium</taxon>
    </lineage>
</organism>
<reference evidence="3 4" key="1">
    <citation type="journal article" date="2012" name="Stand. Genomic Sci.">
        <title>Genome sequence of the halotolerant bacterium Corynebacterium halotolerans type strain YIM 70093(T) (= DSM 44683(T)).</title>
        <authorList>
            <person name="Ruckert C."/>
            <person name="Albersmeier A."/>
            <person name="Al-Dilaimi A."/>
            <person name="Niehaus K."/>
            <person name="Szczepanowski R."/>
            <person name="Kalinowski J."/>
        </authorList>
    </citation>
    <scope>NUCLEOTIDE SEQUENCE [LARGE SCALE GENOMIC DNA]</scope>
    <source>
        <strain evidence="3">YIM 70093</strain>
    </source>
</reference>
<feature type="domain" description="DUF4178" evidence="2">
    <location>
        <begin position="66"/>
        <end position="202"/>
    </location>
</feature>
<dbReference type="AlphaFoldDB" id="M1NQ00"/>
<dbReference type="InterPro" id="IPR025235">
    <property type="entry name" value="DUF4178"/>
</dbReference>
<evidence type="ECO:0000313" key="4">
    <source>
        <dbReference type="Proteomes" id="UP000011723"/>
    </source>
</evidence>
<keyword evidence="1" id="KW-0472">Membrane</keyword>
<keyword evidence="1" id="KW-1133">Transmembrane helix</keyword>
<dbReference type="PATRIC" id="fig|1121362.3.peg.2499"/>
<dbReference type="RefSeq" id="WP_015401873.1">
    <property type="nucleotide sequence ID" value="NC_020302.1"/>
</dbReference>
<name>M1NQ00_9CORY</name>
<dbReference type="STRING" id="1121362.A605_12310"/>
<proteinExistence type="predicted"/>
<feature type="transmembrane region" description="Helical" evidence="1">
    <location>
        <begin position="6"/>
        <end position="25"/>
    </location>
</feature>
<dbReference type="OrthoDB" id="3775810at2"/>
<accession>M1NQ00</accession>